<accession>A0A5C5XKP9</accession>
<feature type="modified residue" description="N6-(pyridoxal phosphate)lysine" evidence="5">
    <location>
        <position position="210"/>
    </location>
</feature>
<dbReference type="EMBL" id="SJPG01000001">
    <property type="protein sequence ID" value="TWT63510.1"/>
    <property type="molecule type" value="Genomic_DNA"/>
</dbReference>
<dbReference type="PIRSF" id="PIRSF001434">
    <property type="entry name" value="CGS"/>
    <property type="match status" value="1"/>
</dbReference>
<dbReference type="InterPro" id="IPR015421">
    <property type="entry name" value="PyrdxlP-dep_Trfase_major"/>
</dbReference>
<dbReference type="InterPro" id="IPR000277">
    <property type="entry name" value="Cys/Met-Metab_PyrdxlP-dep_enz"/>
</dbReference>
<keyword evidence="8" id="KW-1185">Reference proteome</keyword>
<dbReference type="FunFam" id="3.40.640.10:FF:000035">
    <property type="entry name" value="O-succinylhomoserine sulfhydrylase"/>
    <property type="match status" value="1"/>
</dbReference>
<name>A0A5C5XKP9_9PLAN</name>
<dbReference type="InterPro" id="IPR006235">
    <property type="entry name" value="OAc-hSer/O-AcSer_sulfhydrylase"/>
</dbReference>
<keyword evidence="4 5" id="KW-0663">Pyridoxal phosphate</keyword>
<reference evidence="7 8" key="1">
    <citation type="submission" date="2019-02" db="EMBL/GenBank/DDBJ databases">
        <title>Deep-cultivation of Planctomycetes and their phenomic and genomic characterization uncovers novel biology.</title>
        <authorList>
            <person name="Wiegand S."/>
            <person name="Jogler M."/>
            <person name="Boedeker C."/>
            <person name="Pinto D."/>
            <person name="Vollmers J."/>
            <person name="Rivas-Marin E."/>
            <person name="Kohn T."/>
            <person name="Peeters S.H."/>
            <person name="Heuer A."/>
            <person name="Rast P."/>
            <person name="Oberbeckmann S."/>
            <person name="Bunk B."/>
            <person name="Jeske O."/>
            <person name="Meyerdierks A."/>
            <person name="Storesund J.E."/>
            <person name="Kallscheuer N."/>
            <person name="Luecker S."/>
            <person name="Lage O.M."/>
            <person name="Pohl T."/>
            <person name="Merkel B.J."/>
            <person name="Hornburger P."/>
            <person name="Mueller R.-W."/>
            <person name="Bruemmer F."/>
            <person name="Labrenz M."/>
            <person name="Spormann A.M."/>
            <person name="Op Den Camp H."/>
            <person name="Overmann J."/>
            <person name="Amann R."/>
            <person name="Jetten M.S.M."/>
            <person name="Mascher T."/>
            <person name="Medema M.H."/>
            <person name="Devos D.P."/>
            <person name="Kaster A.-K."/>
            <person name="Ovreas L."/>
            <person name="Rohde M."/>
            <person name="Galperin M.Y."/>
            <person name="Jogler C."/>
        </authorList>
    </citation>
    <scope>NUCLEOTIDE SEQUENCE [LARGE SCALE GENOMIC DNA]</scope>
    <source>
        <strain evidence="7 8">Pan54</strain>
    </source>
</reference>
<organism evidence="7 8">
    <name type="scientific">Rubinisphaera italica</name>
    <dbReference type="NCBI Taxonomy" id="2527969"/>
    <lineage>
        <taxon>Bacteria</taxon>
        <taxon>Pseudomonadati</taxon>
        <taxon>Planctomycetota</taxon>
        <taxon>Planctomycetia</taxon>
        <taxon>Planctomycetales</taxon>
        <taxon>Planctomycetaceae</taxon>
        <taxon>Rubinisphaera</taxon>
    </lineage>
</organism>
<dbReference type="AlphaFoldDB" id="A0A5C5XKP9"/>
<comment type="caution">
    <text evidence="7">The sequence shown here is derived from an EMBL/GenBank/DDBJ whole genome shotgun (WGS) entry which is preliminary data.</text>
</comment>
<evidence type="ECO:0000256" key="1">
    <source>
        <dbReference type="ARBA" id="ARBA00001933"/>
    </source>
</evidence>
<dbReference type="GO" id="GO:0030170">
    <property type="term" value="F:pyridoxal phosphate binding"/>
    <property type="evidence" value="ECO:0007669"/>
    <property type="project" value="InterPro"/>
</dbReference>
<keyword evidence="3" id="KW-0808">Transferase</keyword>
<evidence type="ECO:0000256" key="4">
    <source>
        <dbReference type="ARBA" id="ARBA00022898"/>
    </source>
</evidence>
<protein>
    <submittedName>
        <fullName evidence="7">Methionine gamma-lyase</fullName>
        <ecNumber evidence="7">4.4.1.11</ecNumber>
    </submittedName>
</protein>
<dbReference type="PROSITE" id="PS00868">
    <property type="entry name" value="CYS_MET_METAB_PP"/>
    <property type="match status" value="1"/>
</dbReference>
<comment type="similarity">
    <text evidence="2 6">Belongs to the trans-sulfuration enzymes family.</text>
</comment>
<dbReference type="PANTHER" id="PTHR43797">
    <property type="entry name" value="HOMOCYSTEINE/CYSTEINE SYNTHASE"/>
    <property type="match status" value="1"/>
</dbReference>
<dbReference type="Gene3D" id="3.90.1150.10">
    <property type="entry name" value="Aspartate Aminotransferase, domain 1"/>
    <property type="match status" value="1"/>
</dbReference>
<comment type="cofactor">
    <cofactor evidence="1 6">
        <name>pyridoxal 5'-phosphate</name>
        <dbReference type="ChEBI" id="CHEBI:597326"/>
    </cofactor>
</comment>
<dbReference type="GO" id="GO:0019346">
    <property type="term" value="P:transsulfuration"/>
    <property type="evidence" value="ECO:0007669"/>
    <property type="project" value="InterPro"/>
</dbReference>
<sequence length="434" mass="47359">MSEEVTYNPDTLCLHAGQVPDPATNSRAVPIYMTSSYVFDDTDHAARLFGLQEFGNIYTRLMNPTCDVLEKRLAALEGGSGALALASGSSAVTYSILNIMGQGKNVVSSSSLYGGTYNLFHYTLPKMGIDCKFVDQNDPESFRSAIDENTRAIFLETIGNPRADVPDFEAIAAIAHEAGIPLIVDNTTASPYLCQPFKWGADIVVHSCTKFIGGHGTSIGGILIEKGGFPWDNGKFPELTEPEPSYHGMKFFETFGPMNLAYILKARTQILRDTGAAMSPFNAFQFLQGLETLHLRMPRHSENAQKVAEFLADHPKVSWVNHTGLPTHPSYELGRKYLPKGSSAVFGFGIAGDTPEQQKANGIKLINSVKLFSHLANIGDSKSLIIHPSSTTHQQLSLEEQQSTGVTPDFVRISVGTEDIDDIIRDLKQALDQV</sequence>
<dbReference type="Proteomes" id="UP000316095">
    <property type="component" value="Unassembled WGS sequence"/>
</dbReference>
<dbReference type="GO" id="GO:0005737">
    <property type="term" value="C:cytoplasm"/>
    <property type="evidence" value="ECO:0007669"/>
    <property type="project" value="TreeGrafter"/>
</dbReference>
<dbReference type="InterPro" id="IPR054542">
    <property type="entry name" value="Cys_met_metab_PP"/>
</dbReference>
<evidence type="ECO:0000313" key="7">
    <source>
        <dbReference type="EMBL" id="TWT63510.1"/>
    </source>
</evidence>
<dbReference type="InterPro" id="IPR015422">
    <property type="entry name" value="PyrdxlP-dep_Trfase_small"/>
</dbReference>
<evidence type="ECO:0000313" key="8">
    <source>
        <dbReference type="Proteomes" id="UP000316095"/>
    </source>
</evidence>
<dbReference type="Gene3D" id="3.40.640.10">
    <property type="entry name" value="Type I PLP-dependent aspartate aminotransferase-like (Major domain)"/>
    <property type="match status" value="1"/>
</dbReference>
<dbReference type="PANTHER" id="PTHR43797:SF2">
    <property type="entry name" value="HOMOCYSTEINE_CYSTEINE SYNTHASE"/>
    <property type="match status" value="1"/>
</dbReference>
<dbReference type="CDD" id="cd00614">
    <property type="entry name" value="CGS_like"/>
    <property type="match status" value="1"/>
</dbReference>
<keyword evidence="7" id="KW-0456">Lyase</keyword>
<dbReference type="NCBIfam" id="TIGR01326">
    <property type="entry name" value="OAH_OAS_sulfhy"/>
    <property type="match status" value="1"/>
</dbReference>
<evidence type="ECO:0000256" key="5">
    <source>
        <dbReference type="PIRSR" id="PIRSR001434-2"/>
    </source>
</evidence>
<dbReference type="GO" id="GO:0003961">
    <property type="term" value="F:O-acetylhomoserine aminocarboxypropyltransferase activity"/>
    <property type="evidence" value="ECO:0007669"/>
    <property type="project" value="TreeGrafter"/>
</dbReference>
<dbReference type="SUPFAM" id="SSF53383">
    <property type="entry name" value="PLP-dependent transferases"/>
    <property type="match status" value="1"/>
</dbReference>
<evidence type="ECO:0000256" key="3">
    <source>
        <dbReference type="ARBA" id="ARBA00022679"/>
    </source>
</evidence>
<dbReference type="GO" id="GO:0071269">
    <property type="term" value="P:L-homocysteine biosynthetic process"/>
    <property type="evidence" value="ECO:0007669"/>
    <property type="project" value="TreeGrafter"/>
</dbReference>
<dbReference type="GO" id="GO:0006535">
    <property type="term" value="P:cysteine biosynthetic process from serine"/>
    <property type="evidence" value="ECO:0007669"/>
    <property type="project" value="TreeGrafter"/>
</dbReference>
<dbReference type="InterPro" id="IPR015424">
    <property type="entry name" value="PyrdxlP-dep_Trfase"/>
</dbReference>
<proteinExistence type="inferred from homology"/>
<dbReference type="GO" id="GO:0018826">
    <property type="term" value="F:methionine gamma-lyase activity"/>
    <property type="evidence" value="ECO:0007669"/>
    <property type="project" value="UniProtKB-EC"/>
</dbReference>
<dbReference type="OrthoDB" id="9780685at2"/>
<dbReference type="GO" id="GO:0004124">
    <property type="term" value="F:cysteine synthase activity"/>
    <property type="evidence" value="ECO:0007669"/>
    <property type="project" value="TreeGrafter"/>
</dbReference>
<dbReference type="EC" id="4.4.1.11" evidence="7"/>
<evidence type="ECO:0000256" key="2">
    <source>
        <dbReference type="ARBA" id="ARBA00009077"/>
    </source>
</evidence>
<dbReference type="RefSeq" id="WP_146505244.1">
    <property type="nucleotide sequence ID" value="NZ_SJPG01000001.1"/>
</dbReference>
<gene>
    <name evidence="7" type="primary">mdeA</name>
    <name evidence="7" type="ORF">Pan54_42630</name>
</gene>
<dbReference type="Pfam" id="PF01053">
    <property type="entry name" value="Cys_Met_Meta_PP"/>
    <property type="match status" value="1"/>
</dbReference>
<evidence type="ECO:0000256" key="6">
    <source>
        <dbReference type="RuleBase" id="RU362118"/>
    </source>
</evidence>